<dbReference type="PROSITE" id="PS51910">
    <property type="entry name" value="GH18_2"/>
    <property type="match status" value="2"/>
</dbReference>
<keyword evidence="12" id="KW-1185">Reference proteome</keyword>
<keyword evidence="7 9" id="KW-0326">Glycosidase</keyword>
<dbReference type="Gene3D" id="2.10.10.20">
    <property type="entry name" value="Carbohydrate-binding module superfamily 5/12"/>
    <property type="match status" value="2"/>
</dbReference>
<evidence type="ECO:0000313" key="12">
    <source>
        <dbReference type="Proteomes" id="UP000194933"/>
    </source>
</evidence>
<dbReference type="Gene3D" id="3.10.50.10">
    <property type="match status" value="1"/>
</dbReference>
<dbReference type="Pfam" id="PF02839">
    <property type="entry name" value="CBM_5_12"/>
    <property type="match status" value="2"/>
</dbReference>
<dbReference type="SMART" id="SM00495">
    <property type="entry name" value="ChtBD3"/>
    <property type="match status" value="2"/>
</dbReference>
<dbReference type="SMART" id="SM00636">
    <property type="entry name" value="Glyco_18"/>
    <property type="match status" value="1"/>
</dbReference>
<evidence type="ECO:0000256" key="9">
    <source>
        <dbReference type="RuleBase" id="RU000489"/>
    </source>
</evidence>
<dbReference type="InterPro" id="IPR036573">
    <property type="entry name" value="CBM_sf_5/12"/>
</dbReference>
<dbReference type="GO" id="GO:0005576">
    <property type="term" value="C:extracellular region"/>
    <property type="evidence" value="ECO:0007669"/>
    <property type="project" value="InterPro"/>
</dbReference>
<comment type="catalytic activity">
    <reaction evidence="1">
        <text>Random endo-hydrolysis of N-acetyl-beta-D-glucosaminide (1-&gt;4)-beta-linkages in chitin and chitodextrins.</text>
        <dbReference type="EC" id="3.2.1.14"/>
    </reaction>
</comment>
<keyword evidence="6" id="KW-0119">Carbohydrate metabolism</keyword>
<keyword evidence="8" id="KW-0624">Polysaccharide degradation</keyword>
<evidence type="ECO:0000256" key="7">
    <source>
        <dbReference type="ARBA" id="ARBA00023295"/>
    </source>
</evidence>
<sequence>MQLSKKQKKRYLRSAVSMGLVVLSTVTTLVTPVMGLTTNAYAAEKKASVSKKMETKKTEKQEQAPYRNVMYYGDWSVWGGQGNQYPKDLPADTYTHLNFAFLDFDANGDLILTDKDAAFGNPVGSDNTWGDQLSGVVPALAALRKQNPNMKLGISLGGWSKSAEFATVAADATKRAHFVENVLRFIKYTGMDFVDVDWEFPGIVRDGDKVDNMNDEGTPYASEADGENFVTLMQDFRTALDKQGIEEGKTYELSVALPGTEKQLKQGGVDLEKLFQIIDFGNMMTYDMRGAWDEQSGHQTALYTNPNDPTGFSVDAVVQYLKSENVQMEKVVIGAAFYTRGWESVAKGNDAQLPGLFQDAAIAGTDADMTPSRGALNEAPLKVGDGGRRSGVWSYRSIDKLKANDLGLKEYWDDVAKAPYLYSEASGDFYTFDNERSVTEKAKYVKENNLGGMISWQSSQDKDNDGDNVRDELTRTMAKELFGSAKLPETIEDGKNDGLNVDLNIKVTSTDSGKDGYSFAVKNNEVLEAYGGDALKFADNFYSTIKKAKFIITMKDGSTLTKGDYKAGTVTAENGKTIVDLSSVYDAKYIEPGATYDFKLATENGAEVDPANVESVELQQYYDNKTMLSSNVIYGEAAEPENQKPVLSGMVNQTVNVGESFDPMAGVTAFDKEDGDLTSSIKVTGTVDTSETGTYELTYTVEDSTGAKAEGNRVITVMKEEERAPEFQGISDTTIFEGDAFDPMADVTATDAKGNDLTSEITVEGEVNVGEPGRYELTYKVASESGVEATATRVVTVEAEEAPIFSGINDKTISVGDSFDAKAGVSAIDGRGNEISSENIEVTGEVNTSEAGQYTLTYKATSQTGKETIAERVITVKEKAVDPAEEMVNPENQVMVGYWHNWDSKNDGYQRGTALAMELDEIDEAYNVVDVSFMKASESSHIPTFKPYKQTDEEFRQQVGELNAQGRSVILALGGADAHIELTQSDKDAFVAEIIKQVDKYGFDGIDIDLEQSAITAAENQTVIPAALKEVKDHYAKEGKNFLITMAPEFPYLRASGSYEPYISGLDGYYDWINPQYYNQGGDGISGENGQWLSQSDDAKKAEFLYGLTSALINGTDGHSKFVQIPADKLVIGLPSNADAAGSGYVKDPAAVQTAMERLIKDNNQIKGLMTWSVNWDNGLDASGKKYDWEFVNRYKDLIDYEGDGTSENKKPVISGVADVTLTIGDSFDPLAGVTASDSEDGDLTASIKVEGTVDTEKVGTYHLTYSVEDKEGQKVTKERTVTVQEEQAPTFSGVQAVTLTVGETFDAKAGVTAVDALGNDVTKDIQVESNVDTSKAGNYEVTYTVKSVSGKAEAKATRKVTVKEEVTPPQGNEWDPNKDYVAGDIVTYQGKTYKAKWWTRGNEPGADQYGPWELISDNTTPEGPGTTPEAGNWNSAKVYTNGDVAVFNGKKYKAKWWTQGNQPGAEQWGPWELIG</sequence>
<dbReference type="Gene3D" id="3.20.20.80">
    <property type="entry name" value="Glycosidases"/>
    <property type="match status" value="2"/>
</dbReference>
<evidence type="ECO:0000313" key="11">
    <source>
        <dbReference type="EMBL" id="OTP10051.1"/>
    </source>
</evidence>
<dbReference type="CDD" id="cd06548">
    <property type="entry name" value="GH18_chitinase"/>
    <property type="match status" value="1"/>
</dbReference>
<evidence type="ECO:0000256" key="4">
    <source>
        <dbReference type="ARBA" id="ARBA00022801"/>
    </source>
</evidence>
<dbReference type="GO" id="GO:0030246">
    <property type="term" value="F:carbohydrate binding"/>
    <property type="evidence" value="ECO:0007669"/>
    <property type="project" value="InterPro"/>
</dbReference>
<dbReference type="SUPFAM" id="SSF54556">
    <property type="entry name" value="Chitinase insertion domain"/>
    <property type="match status" value="1"/>
</dbReference>
<dbReference type="GO" id="GO:0006032">
    <property type="term" value="P:chitin catabolic process"/>
    <property type="evidence" value="ECO:0007669"/>
    <property type="project" value="UniProtKB-KW"/>
</dbReference>
<dbReference type="InterPro" id="IPR001223">
    <property type="entry name" value="Glyco_hydro18_cat"/>
</dbReference>
<dbReference type="CDD" id="cd20174">
    <property type="entry name" value="GH18_LinChi78-like_UFR"/>
    <property type="match status" value="1"/>
</dbReference>
<keyword evidence="4 9" id="KW-0378">Hydrolase</keyword>
<evidence type="ECO:0000256" key="6">
    <source>
        <dbReference type="ARBA" id="ARBA00023277"/>
    </source>
</evidence>
<dbReference type="InterPro" id="IPR001579">
    <property type="entry name" value="Glyco_hydro_18_chit_AS"/>
</dbReference>
<gene>
    <name evidence="11" type="ORF">A5844_001748</name>
</gene>
<accession>A0A242JYP9</accession>
<dbReference type="CDD" id="cd12215">
    <property type="entry name" value="ChiC_BD"/>
    <property type="match status" value="2"/>
</dbReference>
<dbReference type="InterPro" id="IPR029070">
    <property type="entry name" value="Chitinase_insertion_sf"/>
</dbReference>
<evidence type="ECO:0000259" key="10">
    <source>
        <dbReference type="PROSITE" id="PS51910"/>
    </source>
</evidence>
<organism evidence="11 12">
    <name type="scientific">Candidatus Enterococcus wittei</name>
    <dbReference type="NCBI Taxonomy" id="1987383"/>
    <lineage>
        <taxon>Bacteria</taxon>
        <taxon>Bacillati</taxon>
        <taxon>Bacillota</taxon>
        <taxon>Bacilli</taxon>
        <taxon>Lactobacillales</taxon>
        <taxon>Enterococcaceae</taxon>
        <taxon>Enterococcus</taxon>
    </lineage>
</organism>
<dbReference type="InterPro" id="IPR050314">
    <property type="entry name" value="Glycosyl_Hydrlase_18"/>
</dbReference>
<comment type="caution">
    <text evidence="11">The sequence shown here is derived from an EMBL/GenBank/DDBJ whole genome shotgun (WGS) entry which is preliminary data.</text>
</comment>
<dbReference type="SUPFAM" id="SSF51445">
    <property type="entry name" value="(Trans)glycosidases"/>
    <property type="match status" value="2"/>
</dbReference>
<dbReference type="Gene3D" id="2.60.40.10">
    <property type="entry name" value="Immunoglobulins"/>
    <property type="match status" value="5"/>
</dbReference>
<dbReference type="RefSeq" id="WP_306297850.1">
    <property type="nucleotide sequence ID" value="NZ_NGMO01000003.1"/>
</dbReference>
<dbReference type="Pfam" id="PF16403">
    <property type="entry name" value="Bact_surface_Ig-like"/>
    <property type="match status" value="5"/>
</dbReference>
<evidence type="ECO:0000256" key="1">
    <source>
        <dbReference type="ARBA" id="ARBA00000822"/>
    </source>
</evidence>
<dbReference type="CDD" id="cd02871">
    <property type="entry name" value="GH18_chitinase_D-like"/>
    <property type="match status" value="1"/>
</dbReference>
<name>A0A242JYP9_9ENTE</name>
<proteinExistence type="inferred from homology"/>
<dbReference type="PANTHER" id="PTHR11177">
    <property type="entry name" value="CHITINASE"/>
    <property type="match status" value="1"/>
</dbReference>
<dbReference type="EMBL" id="NGMO01000003">
    <property type="protein sequence ID" value="OTP10051.1"/>
    <property type="molecule type" value="Genomic_DNA"/>
</dbReference>
<feature type="domain" description="GH18" evidence="10">
    <location>
        <begin position="66"/>
        <end position="484"/>
    </location>
</feature>
<evidence type="ECO:0000256" key="8">
    <source>
        <dbReference type="ARBA" id="ARBA00023326"/>
    </source>
</evidence>
<evidence type="ECO:0000256" key="3">
    <source>
        <dbReference type="ARBA" id="ARBA00012729"/>
    </source>
</evidence>
<keyword evidence="5" id="KW-0146">Chitin degradation</keyword>
<feature type="domain" description="GH18" evidence="10">
    <location>
        <begin position="893"/>
        <end position="1202"/>
    </location>
</feature>
<dbReference type="PANTHER" id="PTHR11177:SF317">
    <property type="entry name" value="CHITINASE 12-RELATED"/>
    <property type="match status" value="1"/>
</dbReference>
<dbReference type="InterPro" id="IPR011583">
    <property type="entry name" value="Chitinase_II/V-like_cat"/>
</dbReference>
<dbReference type="PROSITE" id="PS01095">
    <property type="entry name" value="GH18_1"/>
    <property type="match status" value="1"/>
</dbReference>
<reference evidence="11 12" key="1">
    <citation type="submission" date="2017-05" db="EMBL/GenBank/DDBJ databases">
        <title>The Genome Sequence of Enterococcus sp. 10A9_DIV0425.</title>
        <authorList>
            <consortium name="The Broad Institute Genomics Platform"/>
            <consortium name="The Broad Institute Genomic Center for Infectious Diseases"/>
            <person name="Earl A."/>
            <person name="Manson A."/>
            <person name="Schwartman J."/>
            <person name="Gilmore M."/>
            <person name="Abouelleil A."/>
            <person name="Cao P."/>
            <person name="Chapman S."/>
            <person name="Cusick C."/>
            <person name="Shea T."/>
            <person name="Young S."/>
            <person name="Neafsey D."/>
            <person name="Nusbaum C."/>
            <person name="Birren B."/>
        </authorList>
    </citation>
    <scope>NUCLEOTIDE SEQUENCE [LARGE SCALE GENOMIC DNA]</scope>
    <source>
        <strain evidence="11 12">10A9_DIV0425</strain>
    </source>
</reference>
<dbReference type="GO" id="GO:0000272">
    <property type="term" value="P:polysaccharide catabolic process"/>
    <property type="evidence" value="ECO:0007669"/>
    <property type="project" value="UniProtKB-KW"/>
</dbReference>
<dbReference type="InterPro" id="IPR013783">
    <property type="entry name" value="Ig-like_fold"/>
</dbReference>
<dbReference type="Pfam" id="PF00704">
    <property type="entry name" value="Glyco_hydro_18"/>
    <property type="match status" value="2"/>
</dbReference>
<dbReference type="GO" id="GO:0008843">
    <property type="term" value="F:endochitinase activity"/>
    <property type="evidence" value="ECO:0007669"/>
    <property type="project" value="UniProtKB-EC"/>
</dbReference>
<dbReference type="STRING" id="1987383.A5844_001748"/>
<dbReference type="InterPro" id="IPR017853">
    <property type="entry name" value="GH"/>
</dbReference>
<evidence type="ECO:0000256" key="5">
    <source>
        <dbReference type="ARBA" id="ARBA00023024"/>
    </source>
</evidence>
<dbReference type="SUPFAM" id="SSF51055">
    <property type="entry name" value="Carbohydrate binding domain"/>
    <property type="match status" value="2"/>
</dbReference>
<dbReference type="EC" id="3.2.1.14" evidence="3"/>
<dbReference type="GO" id="GO:0008061">
    <property type="term" value="F:chitin binding"/>
    <property type="evidence" value="ECO:0007669"/>
    <property type="project" value="InterPro"/>
</dbReference>
<comment type="similarity">
    <text evidence="2">Belongs to the glycosyl hydrolase 18 family. Chitinase class II subfamily.</text>
</comment>
<evidence type="ECO:0000256" key="2">
    <source>
        <dbReference type="ARBA" id="ARBA00009121"/>
    </source>
</evidence>
<dbReference type="InterPro" id="IPR032179">
    <property type="entry name" value="Cry22Aa_Ig-like"/>
</dbReference>
<dbReference type="Proteomes" id="UP000194933">
    <property type="component" value="Unassembled WGS sequence"/>
</dbReference>
<dbReference type="InterPro" id="IPR003610">
    <property type="entry name" value="CBM5/12"/>
</dbReference>
<protein>
    <recommendedName>
        <fullName evidence="3">chitinase</fullName>
        <ecNumber evidence="3">3.2.1.14</ecNumber>
    </recommendedName>
</protein>